<protein>
    <submittedName>
        <fullName evidence="1">FAD-binding protein</fullName>
    </submittedName>
</protein>
<evidence type="ECO:0000313" key="1">
    <source>
        <dbReference type="EMBL" id="MDZ5083767.1"/>
    </source>
</evidence>
<accession>A0ACC6MA92</accession>
<dbReference type="EMBL" id="JAOXLN010000001">
    <property type="protein sequence ID" value="MDZ5083767.1"/>
    <property type="molecule type" value="Genomic_DNA"/>
</dbReference>
<evidence type="ECO:0000313" key="2">
    <source>
        <dbReference type="Proteomes" id="UP001289645"/>
    </source>
</evidence>
<proteinExistence type="predicted"/>
<name>A0ACC6MA92_MYCPF</name>
<reference evidence="1 2" key="1">
    <citation type="journal article" date="2021" name="Chemosphere">
        <title>Bioballs carrying a syntrophic Rhodococcus and Mycolicibacterium consortium for simultaneous sorption and biodegradation of fuel oil in contaminated freshwater.</title>
        <authorList>
            <person name="Naloka K."/>
            <person name="Polrit D."/>
            <person name="Muangchinda C."/>
            <person name="Thoetkiattikul H."/>
            <person name="Pinyakong O."/>
        </authorList>
    </citation>
    <scope>NUCLEOTIDE SEQUENCE [LARGE SCALE GENOMIC DNA]</scope>
    <source>
        <strain evidence="1 2">J101</strain>
    </source>
</reference>
<dbReference type="Proteomes" id="UP001289645">
    <property type="component" value="Unassembled WGS sequence"/>
</dbReference>
<gene>
    <name evidence="1" type="ORF">OHX15_00040</name>
</gene>
<sequence length="519" mass="55121">MSEWDDTTDVLVAGSGAGGVTGAYTAAREGMSVILVEASDRFGGTTAYSGGGGMWFPGNPVVRRAGIEDDVDDAVQYYAAVVGDRTPAALQETYVRGGAPLVEYLEAEERLKFSLLPWPDYFGSAPKARGDGMRHIAAKPLKVAAAPELRELIRGPLDTDRLGQPAPEDYFIGGRALIARFLLATRQYPHSSAHLDTALTELVVEDGRVAGAVVQTPEGRRRIRARRGVLLAAGGFEHNDEMRARYGVPGQSRDSMGPWSNRGLAHLAGIAVGADTDLMDQAWWSPGLTHPDGSSAFALWFTGGIFVDDHGRRFVNESAAYDRLGRAVLAAMADGTVTLPFWMVYDSSGDEEVPVPPVKATNVSMVEPQRYVSAGLWRSADTLESLAEAIGVPPQNLTDTVARFNEFAAHGIDEDFGRGDEPYDRAFSGGASPLHPIDQPPFHAAAFGVSDLGTKGGLRTDTTARVLDTTGQVIPGLYAAGNTMAAPSGTTYPGGGNPIGTSMVFSHLAVLDMLKGSRP</sequence>
<organism evidence="1 2">
    <name type="scientific">Mycolicibacterium parafortuitum</name>
    <name type="common">Mycobacterium parafortuitum</name>
    <dbReference type="NCBI Taxonomy" id="39692"/>
    <lineage>
        <taxon>Bacteria</taxon>
        <taxon>Bacillati</taxon>
        <taxon>Actinomycetota</taxon>
        <taxon>Actinomycetes</taxon>
        <taxon>Mycobacteriales</taxon>
        <taxon>Mycobacteriaceae</taxon>
        <taxon>Mycolicibacterium</taxon>
    </lineage>
</organism>
<comment type="caution">
    <text evidence="1">The sequence shown here is derived from an EMBL/GenBank/DDBJ whole genome shotgun (WGS) entry which is preliminary data.</text>
</comment>
<keyword evidence="2" id="KW-1185">Reference proteome</keyword>